<reference evidence="1 2" key="1">
    <citation type="submission" date="2017-03" db="EMBL/GenBank/DDBJ databases">
        <authorList>
            <person name="Afonso C.L."/>
            <person name="Miller P.J."/>
            <person name="Scott M.A."/>
            <person name="Spackman E."/>
            <person name="Goraichik I."/>
            <person name="Dimitrov K.M."/>
            <person name="Suarez D.L."/>
            <person name="Swayne D.E."/>
        </authorList>
    </citation>
    <scope>NUCLEOTIDE SEQUENCE [LARGE SCALE GENOMIC DNA]</scope>
    <source>
        <strain evidence="1 2">CECT 8287</strain>
    </source>
</reference>
<evidence type="ECO:0000313" key="1">
    <source>
        <dbReference type="EMBL" id="SLN28632.1"/>
    </source>
</evidence>
<accession>A0A1Y5RYP0</accession>
<dbReference type="EMBL" id="FWFL01000003">
    <property type="protein sequence ID" value="SLN28632.1"/>
    <property type="molecule type" value="Genomic_DNA"/>
</dbReference>
<evidence type="ECO:0008006" key="3">
    <source>
        <dbReference type="Google" id="ProtNLM"/>
    </source>
</evidence>
<protein>
    <recommendedName>
        <fullName evidence="3">Gluconate 2-dehydrogenase subunit 3</fullName>
    </recommendedName>
</protein>
<dbReference type="AlphaFoldDB" id="A0A1Y5RYP0"/>
<dbReference type="Pfam" id="PF13618">
    <property type="entry name" value="Gluconate_2-dh3"/>
    <property type="match status" value="1"/>
</dbReference>
<organism evidence="1 2">
    <name type="scientific">Roseovarius litorisediminis</name>
    <dbReference type="NCBI Taxonomy" id="1312363"/>
    <lineage>
        <taxon>Bacteria</taxon>
        <taxon>Pseudomonadati</taxon>
        <taxon>Pseudomonadota</taxon>
        <taxon>Alphaproteobacteria</taxon>
        <taxon>Rhodobacterales</taxon>
        <taxon>Roseobacteraceae</taxon>
        <taxon>Roseovarius</taxon>
    </lineage>
</organism>
<dbReference type="InterPro" id="IPR027056">
    <property type="entry name" value="Gluconate_2DH_su3"/>
</dbReference>
<proteinExistence type="predicted"/>
<keyword evidence="2" id="KW-1185">Reference proteome</keyword>
<dbReference type="RefSeq" id="WP_085891569.1">
    <property type="nucleotide sequence ID" value="NZ_FWFL01000003.1"/>
</dbReference>
<evidence type="ECO:0000313" key="2">
    <source>
        <dbReference type="Proteomes" id="UP000193827"/>
    </source>
</evidence>
<sequence>MKRYLAPDRRSALLGFAAASLLPMSARLVEAQTPMDDVATLDAFLDVLLPADAMSPAASTLNIGAEMLEIIVPDSLPGKLLSLGLTWLDSLDARRFATLPEETQFKVVTWMSQADVNEIPGRFYQVIRLFAVELYYARPGAITGFPLQVTPQPQGYPPPWT</sequence>
<gene>
    <name evidence="1" type="ORF">PEL8287_01303</name>
</gene>
<name>A0A1Y5RYP0_9RHOB</name>
<dbReference type="Proteomes" id="UP000193827">
    <property type="component" value="Unassembled WGS sequence"/>
</dbReference>
<dbReference type="OrthoDB" id="7870747at2"/>